<dbReference type="SUPFAM" id="SSF52091">
    <property type="entry name" value="SpoIIaa-like"/>
    <property type="match status" value="1"/>
</dbReference>
<evidence type="ECO:0000256" key="2">
    <source>
        <dbReference type="RuleBase" id="RU003749"/>
    </source>
</evidence>
<organism evidence="4 5">
    <name type="scientific">Klenkia terrae</name>
    <dbReference type="NCBI Taxonomy" id="1052259"/>
    <lineage>
        <taxon>Bacteria</taxon>
        <taxon>Bacillati</taxon>
        <taxon>Actinomycetota</taxon>
        <taxon>Actinomycetes</taxon>
        <taxon>Geodermatophilales</taxon>
        <taxon>Geodermatophilaceae</taxon>
        <taxon>Klenkia</taxon>
    </lineage>
</organism>
<reference evidence="4 5" key="1">
    <citation type="submission" date="2024-03" db="EMBL/GenBank/DDBJ databases">
        <title>Draft genome sequence of Klenkia terrae.</title>
        <authorList>
            <person name="Duangmal K."/>
            <person name="Chantavorakit T."/>
        </authorList>
    </citation>
    <scope>NUCLEOTIDE SEQUENCE [LARGE SCALE GENOMIC DNA]</scope>
    <source>
        <strain evidence="4 5">JCM 17786</strain>
    </source>
</reference>
<dbReference type="Proteomes" id="UP001373496">
    <property type="component" value="Unassembled WGS sequence"/>
</dbReference>
<dbReference type="PANTHER" id="PTHR33495:SF2">
    <property type="entry name" value="ANTI-SIGMA FACTOR ANTAGONIST TM_1081-RELATED"/>
    <property type="match status" value="1"/>
</dbReference>
<sequence>MPASSPSLSPSAAPAPVRFLHAVPHPPLPDEAFGAAVVRPAGSGTTTVLVRGEVDRETSPTLQACLLGQLQQPGARPLLVDLSAVTFLDAAGLHALVAARQTARGLDVPFRIHCGERRAVRRPLEITGLLQEVCTDC</sequence>
<dbReference type="RefSeq" id="WP_225235451.1">
    <property type="nucleotide sequence ID" value="NZ_JBAPLV010000040.1"/>
</dbReference>
<dbReference type="InterPro" id="IPR003658">
    <property type="entry name" value="Anti-sigma_ant"/>
</dbReference>
<name>A0ABU8EC18_9ACTN</name>
<dbReference type="PANTHER" id="PTHR33495">
    <property type="entry name" value="ANTI-SIGMA FACTOR ANTAGONIST TM_1081-RELATED-RELATED"/>
    <property type="match status" value="1"/>
</dbReference>
<evidence type="ECO:0000313" key="5">
    <source>
        <dbReference type="Proteomes" id="UP001373496"/>
    </source>
</evidence>
<protein>
    <recommendedName>
        <fullName evidence="2">Anti-sigma factor antagonist</fullName>
    </recommendedName>
</protein>
<evidence type="ECO:0000256" key="1">
    <source>
        <dbReference type="ARBA" id="ARBA00009013"/>
    </source>
</evidence>
<accession>A0ABU8EC18</accession>
<keyword evidence="5" id="KW-1185">Reference proteome</keyword>
<dbReference type="EMBL" id="JBAPLV010000040">
    <property type="protein sequence ID" value="MEI4281183.1"/>
    <property type="molecule type" value="Genomic_DNA"/>
</dbReference>
<evidence type="ECO:0000313" key="4">
    <source>
        <dbReference type="EMBL" id="MEI4281183.1"/>
    </source>
</evidence>
<dbReference type="CDD" id="cd07043">
    <property type="entry name" value="STAS_anti-anti-sigma_factors"/>
    <property type="match status" value="1"/>
</dbReference>
<evidence type="ECO:0000259" key="3">
    <source>
        <dbReference type="PROSITE" id="PS50801"/>
    </source>
</evidence>
<dbReference type="PROSITE" id="PS50801">
    <property type="entry name" value="STAS"/>
    <property type="match status" value="1"/>
</dbReference>
<dbReference type="InterPro" id="IPR002645">
    <property type="entry name" value="STAS_dom"/>
</dbReference>
<dbReference type="Gene3D" id="3.30.750.24">
    <property type="entry name" value="STAS domain"/>
    <property type="match status" value="1"/>
</dbReference>
<feature type="domain" description="STAS" evidence="3">
    <location>
        <begin position="44"/>
        <end position="137"/>
    </location>
</feature>
<comment type="caution">
    <text evidence="4">The sequence shown here is derived from an EMBL/GenBank/DDBJ whole genome shotgun (WGS) entry which is preliminary data.</text>
</comment>
<comment type="similarity">
    <text evidence="1 2">Belongs to the anti-sigma-factor antagonist family.</text>
</comment>
<gene>
    <name evidence="4" type="ORF">UXQ13_22110</name>
</gene>
<dbReference type="NCBIfam" id="TIGR00377">
    <property type="entry name" value="ant_ant_sig"/>
    <property type="match status" value="1"/>
</dbReference>
<proteinExistence type="inferred from homology"/>
<dbReference type="Pfam" id="PF01740">
    <property type="entry name" value="STAS"/>
    <property type="match status" value="1"/>
</dbReference>
<dbReference type="InterPro" id="IPR036513">
    <property type="entry name" value="STAS_dom_sf"/>
</dbReference>